<organism evidence="1 2">
    <name type="scientific">Serratia liquefaciens</name>
    <dbReference type="NCBI Taxonomy" id="614"/>
    <lineage>
        <taxon>Bacteria</taxon>
        <taxon>Pseudomonadati</taxon>
        <taxon>Pseudomonadota</taxon>
        <taxon>Gammaproteobacteria</taxon>
        <taxon>Enterobacterales</taxon>
        <taxon>Yersiniaceae</taxon>
        <taxon>Serratia</taxon>
    </lineage>
</organism>
<protein>
    <submittedName>
        <fullName evidence="1">Uncharacterized protein</fullName>
    </submittedName>
</protein>
<gene>
    <name evidence="1" type="ORF">EGO53_06550</name>
</gene>
<dbReference type="AlphaFoldDB" id="A0A515CTQ1"/>
<dbReference type="EMBL" id="CP033893">
    <property type="protein sequence ID" value="QDL31460.1"/>
    <property type="molecule type" value="Genomic_DNA"/>
</dbReference>
<proteinExistence type="predicted"/>
<name>A0A515CTQ1_SERLI</name>
<reference evidence="1 2" key="1">
    <citation type="submission" date="2018-11" db="EMBL/GenBank/DDBJ databases">
        <title>The first complete genome of Serratia liquefaciens isolated from metalophyte plant revel distinctness adaptive mechanisms in an extreme habitat.</title>
        <authorList>
            <person name="Caneschi W.L."/>
            <person name="Sanchez A.B."/>
            <person name="Felestrino E.B."/>
            <person name="Assis R.A.B."/>
            <person name="Lemes C.G.C."/>
            <person name="Cordeiro I.F."/>
            <person name="Fonseca N.P."/>
            <person name="Villa M."/>
            <person name="Vieira I.T."/>
            <person name="Moraes L.A."/>
            <person name="Kamino L.H.Y."/>
            <person name="do Carmo F."/>
            <person name="Garcia C.M."/>
            <person name="Almeida N.F."/>
            <person name="Silva R.S."/>
            <person name="Ferro J.A."/>
            <person name="Ferro M.I.T."/>
            <person name="Varani A.M."/>
            <person name="Ferreira R.M."/>
            <person name="dos Santos V.L."/>
            <person name="Silva U.C."/>
            <person name="Setubal J.C."/>
            <person name="Moreira L.M."/>
        </authorList>
    </citation>
    <scope>NUCLEOTIDE SEQUENCE [LARGE SCALE GENOMIC DNA]</scope>
    <source>
        <strain evidence="1 2">FG3</strain>
    </source>
</reference>
<accession>A0A515CTQ1</accession>
<sequence length="82" mass="9573">MKGDLLNMEFINSLPGPLWGSENGKDWWWPIHDIDVQTGMLRIDVCGLLEVKHVLDFYVIRDDAQTLHAPDDFYIERDEEAK</sequence>
<evidence type="ECO:0000313" key="2">
    <source>
        <dbReference type="Proteomes" id="UP000317572"/>
    </source>
</evidence>
<dbReference type="RefSeq" id="WP_142814973.1">
    <property type="nucleotide sequence ID" value="NZ_CP033893.1"/>
</dbReference>
<dbReference type="Proteomes" id="UP000317572">
    <property type="component" value="Chromosome"/>
</dbReference>
<evidence type="ECO:0000313" key="1">
    <source>
        <dbReference type="EMBL" id="QDL31460.1"/>
    </source>
</evidence>